<comment type="caution">
    <text evidence="7">The sequence shown here is derived from an EMBL/GenBank/DDBJ whole genome shotgun (WGS) entry which is preliminary data.</text>
</comment>
<feature type="transmembrane region" description="Helical" evidence="5">
    <location>
        <begin position="182"/>
        <end position="205"/>
    </location>
</feature>
<dbReference type="Pfam" id="PF10277">
    <property type="entry name" value="Frag1"/>
    <property type="match status" value="1"/>
</dbReference>
<organism evidence="7 8">
    <name type="scientific">Dictyostelium firmibasis</name>
    <dbReference type="NCBI Taxonomy" id="79012"/>
    <lineage>
        <taxon>Eukaryota</taxon>
        <taxon>Amoebozoa</taxon>
        <taxon>Evosea</taxon>
        <taxon>Eumycetozoa</taxon>
        <taxon>Dictyostelia</taxon>
        <taxon>Dictyosteliales</taxon>
        <taxon>Dictyosteliaceae</taxon>
        <taxon>Dictyostelium</taxon>
    </lineage>
</organism>
<dbReference type="AlphaFoldDB" id="A0AAN7TQF4"/>
<keyword evidence="4 5" id="KW-0472">Membrane</keyword>
<keyword evidence="2 5" id="KW-0812">Transmembrane</keyword>
<feature type="transmembrane region" description="Helical" evidence="5">
    <location>
        <begin position="92"/>
        <end position="111"/>
    </location>
</feature>
<feature type="transmembrane region" description="Helical" evidence="5">
    <location>
        <begin position="9"/>
        <end position="30"/>
    </location>
</feature>
<evidence type="ECO:0000256" key="2">
    <source>
        <dbReference type="ARBA" id="ARBA00022692"/>
    </source>
</evidence>
<evidence type="ECO:0000256" key="5">
    <source>
        <dbReference type="SAM" id="Phobius"/>
    </source>
</evidence>
<accession>A0AAN7TQF4</accession>
<comment type="subcellular location">
    <subcellularLocation>
        <location evidence="1">Endomembrane system</location>
        <topology evidence="1">Multi-pass membrane protein</topology>
    </subcellularLocation>
</comment>
<dbReference type="GO" id="GO:0012505">
    <property type="term" value="C:endomembrane system"/>
    <property type="evidence" value="ECO:0007669"/>
    <property type="project" value="UniProtKB-SubCell"/>
</dbReference>
<feature type="transmembrane region" description="Helical" evidence="5">
    <location>
        <begin position="123"/>
        <end position="145"/>
    </location>
</feature>
<evidence type="ECO:0000259" key="6">
    <source>
        <dbReference type="Pfam" id="PF10277"/>
    </source>
</evidence>
<dbReference type="PANTHER" id="PTHR21324:SF2">
    <property type="entry name" value="EG:22E5.9 PROTEIN"/>
    <property type="match status" value="1"/>
</dbReference>
<proteinExistence type="predicted"/>
<reference evidence="7 8" key="1">
    <citation type="submission" date="2023-11" db="EMBL/GenBank/DDBJ databases">
        <title>Dfirmibasis_genome.</title>
        <authorList>
            <person name="Edelbroek B."/>
            <person name="Kjellin J."/>
            <person name="Jerlstrom-Hultqvist J."/>
            <person name="Soderbom F."/>
        </authorList>
    </citation>
    <scope>NUCLEOTIDE SEQUENCE [LARGE SCALE GENOMIC DNA]</scope>
    <source>
        <strain evidence="7 8">TNS-C-14</strain>
    </source>
</reference>
<evidence type="ECO:0000313" key="7">
    <source>
        <dbReference type="EMBL" id="KAK5578387.1"/>
    </source>
</evidence>
<feature type="domain" description="CWH43-like N-terminal" evidence="6">
    <location>
        <begin position="11"/>
        <end position="209"/>
    </location>
</feature>
<keyword evidence="3 5" id="KW-1133">Transmembrane helix</keyword>
<dbReference type="Proteomes" id="UP001344447">
    <property type="component" value="Unassembled WGS sequence"/>
</dbReference>
<sequence>MVSSFIKKILFFILASTTPLTIILSYILYFKHSPHANQDTVPYISDTIEYLPMATFGLAISSILSIGLYIIKLQYNRLQIKNGNTHSLVSTFNIVCLLIALIQSIGLLGVFSFPQHYIRNVHLVFSAIYFIFGLFYIIISTTLDYNLHLNILAPKLFIFRIVLTVLYTVAILIFQSTNYKEYNNLCALSEITCVTLYFLFFISFFHEYKTIVVGEDSSYYSF</sequence>
<feature type="transmembrane region" description="Helical" evidence="5">
    <location>
        <begin position="157"/>
        <end position="176"/>
    </location>
</feature>
<evidence type="ECO:0000256" key="3">
    <source>
        <dbReference type="ARBA" id="ARBA00022989"/>
    </source>
</evidence>
<dbReference type="InterPro" id="IPR050911">
    <property type="entry name" value="DRAM/TMEM150_Autophagy_Mod"/>
</dbReference>
<dbReference type="InterPro" id="IPR019402">
    <property type="entry name" value="CWH43_N"/>
</dbReference>
<protein>
    <recommendedName>
        <fullName evidence="6">CWH43-like N-terminal domain-containing protein</fullName>
    </recommendedName>
</protein>
<evidence type="ECO:0000313" key="8">
    <source>
        <dbReference type="Proteomes" id="UP001344447"/>
    </source>
</evidence>
<keyword evidence="8" id="KW-1185">Reference proteome</keyword>
<dbReference type="EMBL" id="JAVFKY010000003">
    <property type="protein sequence ID" value="KAK5578387.1"/>
    <property type="molecule type" value="Genomic_DNA"/>
</dbReference>
<evidence type="ECO:0000256" key="1">
    <source>
        <dbReference type="ARBA" id="ARBA00004127"/>
    </source>
</evidence>
<evidence type="ECO:0000256" key="4">
    <source>
        <dbReference type="ARBA" id="ARBA00023136"/>
    </source>
</evidence>
<dbReference type="PANTHER" id="PTHR21324">
    <property type="entry name" value="FASTING-INDUCIBLE INTEGRAL MEMBRANE PROTEIN TM6P1-RELATED"/>
    <property type="match status" value="1"/>
</dbReference>
<name>A0AAN7TQF4_9MYCE</name>
<feature type="transmembrane region" description="Helical" evidence="5">
    <location>
        <begin position="50"/>
        <end position="71"/>
    </location>
</feature>
<gene>
    <name evidence="7" type="ORF">RB653_008057</name>
</gene>